<proteinExistence type="predicted"/>
<accession>A0ACB9BTY1</accession>
<protein>
    <submittedName>
        <fullName evidence="1">Uncharacterized protein</fullName>
    </submittedName>
</protein>
<evidence type="ECO:0000313" key="1">
    <source>
        <dbReference type="EMBL" id="KAI3725459.1"/>
    </source>
</evidence>
<dbReference type="EMBL" id="CM042039">
    <property type="protein sequence ID" value="KAI3725459.1"/>
    <property type="molecule type" value="Genomic_DNA"/>
</dbReference>
<sequence length="150" mass="17139">MLKDYTIIGTSHGLYDDLSKDMAVVWNISIRKAVAVVVPNDTKIYGSVVDIDGTSFDMTSEEFGEVYLPNTLAHSYEHEISKLRNSLVVLGNYMDAECFGLCIRTLKHYFCLINRILLFMTKVKLHCKAEQKAFKAYKLYAIQDDLQISR</sequence>
<keyword evidence="2" id="KW-1185">Reference proteome</keyword>
<comment type="caution">
    <text evidence="1">The sequence shown here is derived from an EMBL/GenBank/DDBJ whole genome shotgun (WGS) entry which is preliminary data.</text>
</comment>
<reference evidence="2" key="1">
    <citation type="journal article" date="2022" name="Mol. Ecol. Resour.">
        <title>The genomes of chicory, endive, great burdock and yacon provide insights into Asteraceae palaeo-polyploidization history and plant inulin production.</title>
        <authorList>
            <person name="Fan W."/>
            <person name="Wang S."/>
            <person name="Wang H."/>
            <person name="Wang A."/>
            <person name="Jiang F."/>
            <person name="Liu H."/>
            <person name="Zhao H."/>
            <person name="Xu D."/>
            <person name="Zhang Y."/>
        </authorList>
    </citation>
    <scope>NUCLEOTIDE SEQUENCE [LARGE SCALE GENOMIC DNA]</scope>
    <source>
        <strain evidence="2">cv. Yunnan</strain>
    </source>
</reference>
<organism evidence="1 2">
    <name type="scientific">Smallanthus sonchifolius</name>
    <dbReference type="NCBI Taxonomy" id="185202"/>
    <lineage>
        <taxon>Eukaryota</taxon>
        <taxon>Viridiplantae</taxon>
        <taxon>Streptophyta</taxon>
        <taxon>Embryophyta</taxon>
        <taxon>Tracheophyta</taxon>
        <taxon>Spermatophyta</taxon>
        <taxon>Magnoliopsida</taxon>
        <taxon>eudicotyledons</taxon>
        <taxon>Gunneridae</taxon>
        <taxon>Pentapetalae</taxon>
        <taxon>asterids</taxon>
        <taxon>campanulids</taxon>
        <taxon>Asterales</taxon>
        <taxon>Asteraceae</taxon>
        <taxon>Asteroideae</taxon>
        <taxon>Heliantheae alliance</taxon>
        <taxon>Millerieae</taxon>
        <taxon>Smallanthus</taxon>
    </lineage>
</organism>
<gene>
    <name evidence="1" type="ORF">L1987_65247</name>
</gene>
<name>A0ACB9BTY1_9ASTR</name>
<evidence type="ECO:0000313" key="2">
    <source>
        <dbReference type="Proteomes" id="UP001056120"/>
    </source>
</evidence>
<dbReference type="Proteomes" id="UP001056120">
    <property type="component" value="Linkage Group LG22"/>
</dbReference>
<reference evidence="1 2" key="2">
    <citation type="journal article" date="2022" name="Mol. Ecol. Resour.">
        <title>The genomes of chicory, endive, great burdock and yacon provide insights into Asteraceae paleo-polyploidization history and plant inulin production.</title>
        <authorList>
            <person name="Fan W."/>
            <person name="Wang S."/>
            <person name="Wang H."/>
            <person name="Wang A."/>
            <person name="Jiang F."/>
            <person name="Liu H."/>
            <person name="Zhao H."/>
            <person name="Xu D."/>
            <person name="Zhang Y."/>
        </authorList>
    </citation>
    <scope>NUCLEOTIDE SEQUENCE [LARGE SCALE GENOMIC DNA]</scope>
    <source>
        <strain evidence="2">cv. Yunnan</strain>
        <tissue evidence="1">Leaves</tissue>
    </source>
</reference>